<comment type="caution">
    <text evidence="1">The sequence shown here is derived from an EMBL/GenBank/DDBJ whole genome shotgun (WGS) entry which is preliminary data.</text>
</comment>
<evidence type="ECO:0008006" key="3">
    <source>
        <dbReference type="Google" id="ProtNLM"/>
    </source>
</evidence>
<evidence type="ECO:0000313" key="2">
    <source>
        <dbReference type="Proteomes" id="UP000271624"/>
    </source>
</evidence>
<name>A0A3S1CQP8_9CYAN</name>
<dbReference type="AlphaFoldDB" id="A0A3S1CQP8"/>
<accession>A0A3S1CQP8</accession>
<dbReference type="EMBL" id="RSCL01000003">
    <property type="protein sequence ID" value="RUT08579.1"/>
    <property type="molecule type" value="Genomic_DNA"/>
</dbReference>
<dbReference type="RefSeq" id="WP_127080362.1">
    <property type="nucleotide sequence ID" value="NZ_RSCL01000003.1"/>
</dbReference>
<protein>
    <recommendedName>
        <fullName evidence="3">Lipoprotein</fullName>
    </recommendedName>
</protein>
<evidence type="ECO:0000313" key="1">
    <source>
        <dbReference type="EMBL" id="RUT08579.1"/>
    </source>
</evidence>
<dbReference type="Proteomes" id="UP000271624">
    <property type="component" value="Unassembled WGS sequence"/>
</dbReference>
<gene>
    <name evidence="1" type="ORF">DSM106972_017470</name>
</gene>
<sequence>MSITRKVSSSILLFAVVILVPALSSCGQGGKEVGKAVVGSVVGYAVKEGLNCAVKGECPNAEAASLL</sequence>
<dbReference type="PROSITE" id="PS51257">
    <property type="entry name" value="PROKAR_LIPOPROTEIN"/>
    <property type="match status" value="1"/>
</dbReference>
<proteinExistence type="predicted"/>
<organism evidence="1 2">
    <name type="scientific">Dulcicalothrix desertica PCC 7102</name>
    <dbReference type="NCBI Taxonomy" id="232991"/>
    <lineage>
        <taxon>Bacteria</taxon>
        <taxon>Bacillati</taxon>
        <taxon>Cyanobacteriota</taxon>
        <taxon>Cyanophyceae</taxon>
        <taxon>Nostocales</taxon>
        <taxon>Calotrichaceae</taxon>
        <taxon>Dulcicalothrix</taxon>
    </lineage>
</organism>
<keyword evidence="2" id="KW-1185">Reference proteome</keyword>
<reference evidence="1" key="1">
    <citation type="submission" date="2018-12" db="EMBL/GenBank/DDBJ databases">
        <authorList>
            <person name="Will S."/>
            <person name="Neumann-Schaal M."/>
            <person name="Henke P."/>
        </authorList>
    </citation>
    <scope>NUCLEOTIDE SEQUENCE</scope>
    <source>
        <strain evidence="1">PCC 7102</strain>
    </source>
</reference>
<reference evidence="1" key="2">
    <citation type="journal article" date="2019" name="Genome Biol. Evol.">
        <title>Day and night: Metabolic profiles and evolutionary relationships of six axenic non-marine cyanobacteria.</title>
        <authorList>
            <person name="Will S.E."/>
            <person name="Henke P."/>
            <person name="Boedeker C."/>
            <person name="Huang S."/>
            <person name="Brinkmann H."/>
            <person name="Rohde M."/>
            <person name="Jarek M."/>
            <person name="Friedl T."/>
            <person name="Seufert S."/>
            <person name="Schumacher M."/>
            <person name="Overmann J."/>
            <person name="Neumann-Schaal M."/>
            <person name="Petersen J."/>
        </authorList>
    </citation>
    <scope>NUCLEOTIDE SEQUENCE [LARGE SCALE GENOMIC DNA]</scope>
    <source>
        <strain evidence="1">PCC 7102</strain>
    </source>
</reference>